<dbReference type="OrthoDB" id="340431at2759"/>
<name>A0A1G4KDW2_9SACH</name>
<feature type="region of interest" description="Disordered" evidence="6">
    <location>
        <begin position="130"/>
        <end position="156"/>
    </location>
</feature>
<dbReference type="GO" id="GO:0061133">
    <property type="term" value="F:endopeptidase activator activity"/>
    <property type="evidence" value="ECO:0007669"/>
    <property type="project" value="TreeGrafter"/>
</dbReference>
<evidence type="ECO:0000313" key="9">
    <source>
        <dbReference type="Proteomes" id="UP000191024"/>
    </source>
</evidence>
<evidence type="ECO:0000313" key="8">
    <source>
        <dbReference type="EMBL" id="SCV02692.1"/>
    </source>
</evidence>
<feature type="compositionally biased region" description="Basic and acidic residues" evidence="6">
    <location>
        <begin position="139"/>
        <end position="148"/>
    </location>
</feature>
<evidence type="ECO:0000256" key="1">
    <source>
        <dbReference type="ARBA" id="ARBA00004123"/>
    </source>
</evidence>
<evidence type="ECO:0000256" key="4">
    <source>
        <dbReference type="ARBA" id="ARBA00022942"/>
    </source>
</evidence>
<dbReference type="InterPro" id="IPR006773">
    <property type="entry name" value="Rpn13/ADRM1"/>
</dbReference>
<protein>
    <submittedName>
        <fullName evidence="8">LAMI_0H02014g1_1</fullName>
    </submittedName>
</protein>
<evidence type="ECO:0000256" key="3">
    <source>
        <dbReference type="ARBA" id="ARBA00022490"/>
    </source>
</evidence>
<dbReference type="InterPro" id="IPR038633">
    <property type="entry name" value="Rpn13/ADRM1_Pru_sf"/>
</dbReference>
<dbReference type="STRING" id="1230905.A0A1G4KDW2"/>
<dbReference type="Gene3D" id="1.10.2020.20">
    <property type="match status" value="1"/>
</dbReference>
<keyword evidence="4" id="KW-0647">Proteasome</keyword>
<evidence type="ECO:0000259" key="7">
    <source>
        <dbReference type="PROSITE" id="PS51917"/>
    </source>
</evidence>
<dbReference type="GO" id="GO:0005737">
    <property type="term" value="C:cytoplasm"/>
    <property type="evidence" value="ECO:0007669"/>
    <property type="project" value="UniProtKB-SubCell"/>
</dbReference>
<reference evidence="9" key="1">
    <citation type="submission" date="2016-03" db="EMBL/GenBank/DDBJ databases">
        <authorList>
            <person name="Devillers H."/>
        </authorList>
    </citation>
    <scope>NUCLEOTIDE SEQUENCE [LARGE SCALE GENOMIC DNA]</scope>
</reference>
<dbReference type="GO" id="GO:0008541">
    <property type="term" value="C:proteasome regulatory particle, lid subcomplex"/>
    <property type="evidence" value="ECO:0007669"/>
    <property type="project" value="TreeGrafter"/>
</dbReference>
<dbReference type="Proteomes" id="UP000191024">
    <property type="component" value="Chromosome H"/>
</dbReference>
<dbReference type="InterPro" id="IPR038108">
    <property type="entry name" value="RPN13_DEUBAD_sf"/>
</dbReference>
<evidence type="ECO:0000256" key="2">
    <source>
        <dbReference type="ARBA" id="ARBA00004496"/>
    </source>
</evidence>
<accession>A0A1G4KDW2</accession>
<sequence length="272" mass="30492">MAEFNLHINAGVADFDESSRICTPKPVKGEINVKASEEAEGFYDFHWQAKEKVAGANLEPIELILIPGETRWVQVKSSKNGRVFCLVFSSGEKYFFWLQDALEGTTKLNELSDADKTVTEKLNDILKVEEDEVEDTAEDSMHVDEQEHQNPQSEQNNLPIAHIRDFLDKELMVSYVQNLSPDSPQLQRLLSHLPEEVNKDKTTLIECLRGPFFAQTIDTLSRSLLEGPEAGFLVASGFGYEYSGNGVLGLIKGARSQGLKEKDEATLQKENQ</sequence>
<dbReference type="InterPro" id="IPR044868">
    <property type="entry name" value="Rpn13/ADRM1_Pru"/>
</dbReference>
<keyword evidence="9" id="KW-1185">Reference proteome</keyword>
<dbReference type="GO" id="GO:0070628">
    <property type="term" value="F:proteasome binding"/>
    <property type="evidence" value="ECO:0007669"/>
    <property type="project" value="TreeGrafter"/>
</dbReference>
<dbReference type="PROSITE" id="PS51917">
    <property type="entry name" value="PRU"/>
    <property type="match status" value="1"/>
</dbReference>
<dbReference type="PANTHER" id="PTHR12225:SF0">
    <property type="entry name" value="PROTEASOMAL UBIQUITIN RECEPTOR ADRM1"/>
    <property type="match status" value="1"/>
</dbReference>
<evidence type="ECO:0000256" key="5">
    <source>
        <dbReference type="ARBA" id="ARBA00023242"/>
    </source>
</evidence>
<evidence type="ECO:0000256" key="6">
    <source>
        <dbReference type="SAM" id="MobiDB-lite"/>
    </source>
</evidence>
<gene>
    <name evidence="8" type="ORF">LAMI_0H02014G</name>
</gene>
<proteinExistence type="predicted"/>
<comment type="subcellular location">
    <subcellularLocation>
        <location evidence="2">Cytoplasm</location>
    </subcellularLocation>
    <subcellularLocation>
        <location evidence="1">Nucleus</location>
    </subcellularLocation>
</comment>
<dbReference type="Pfam" id="PF04683">
    <property type="entry name" value="Rpn13_ADRM1_Pru"/>
    <property type="match status" value="1"/>
</dbReference>
<organism evidence="8 9">
    <name type="scientific">Lachancea mirantina</name>
    <dbReference type="NCBI Taxonomy" id="1230905"/>
    <lineage>
        <taxon>Eukaryota</taxon>
        <taxon>Fungi</taxon>
        <taxon>Dikarya</taxon>
        <taxon>Ascomycota</taxon>
        <taxon>Saccharomycotina</taxon>
        <taxon>Saccharomycetes</taxon>
        <taxon>Saccharomycetales</taxon>
        <taxon>Saccharomycetaceae</taxon>
        <taxon>Lachancea</taxon>
    </lineage>
</organism>
<dbReference type="PANTHER" id="PTHR12225">
    <property type="entry name" value="ADHESION REGULATING MOLECULE 1 110 KDA CELL MEMBRANE GLYCOPROTEIN"/>
    <property type="match status" value="1"/>
</dbReference>
<keyword evidence="5" id="KW-0539">Nucleus</keyword>
<dbReference type="EMBL" id="LT598468">
    <property type="protein sequence ID" value="SCV02692.1"/>
    <property type="molecule type" value="Genomic_DNA"/>
</dbReference>
<dbReference type="GO" id="GO:0005634">
    <property type="term" value="C:nucleus"/>
    <property type="evidence" value="ECO:0007669"/>
    <property type="project" value="UniProtKB-SubCell"/>
</dbReference>
<keyword evidence="3" id="KW-0963">Cytoplasm</keyword>
<dbReference type="Gene3D" id="2.30.29.70">
    <property type="entry name" value="Proteasomal ubiquitin receptor Rpn13/ADRM1"/>
    <property type="match status" value="1"/>
</dbReference>
<dbReference type="AlphaFoldDB" id="A0A1G4KDW2"/>
<feature type="domain" description="Pru" evidence="7">
    <location>
        <begin position="1"/>
        <end position="129"/>
    </location>
</feature>